<evidence type="ECO:0000256" key="1">
    <source>
        <dbReference type="SAM" id="MobiDB-lite"/>
    </source>
</evidence>
<dbReference type="InterPro" id="IPR032675">
    <property type="entry name" value="LRR_dom_sf"/>
</dbReference>
<dbReference type="SUPFAM" id="SSF52047">
    <property type="entry name" value="RNI-like"/>
    <property type="match status" value="1"/>
</dbReference>
<evidence type="ECO:0000313" key="2">
    <source>
        <dbReference type="EMBL" id="KAJ7354477.1"/>
    </source>
</evidence>
<protein>
    <recommendedName>
        <fullName evidence="4">F-box domain-containing protein</fullName>
    </recommendedName>
</protein>
<evidence type="ECO:0000313" key="3">
    <source>
        <dbReference type="Proteomes" id="UP001218218"/>
    </source>
</evidence>
<proteinExistence type="predicted"/>
<keyword evidence="3" id="KW-1185">Reference proteome</keyword>
<feature type="region of interest" description="Disordered" evidence="1">
    <location>
        <begin position="171"/>
        <end position="191"/>
    </location>
</feature>
<gene>
    <name evidence="2" type="ORF">DFH08DRAFT_854952</name>
</gene>
<accession>A0AAD7EVP1</accession>
<dbReference type="AlphaFoldDB" id="A0AAD7EVP1"/>
<evidence type="ECO:0008006" key="4">
    <source>
        <dbReference type="Google" id="ProtNLM"/>
    </source>
</evidence>
<comment type="caution">
    <text evidence="2">The sequence shown here is derived from an EMBL/GenBank/DDBJ whole genome shotgun (WGS) entry which is preliminary data.</text>
</comment>
<organism evidence="2 3">
    <name type="scientific">Mycena albidolilacea</name>
    <dbReference type="NCBI Taxonomy" id="1033008"/>
    <lineage>
        <taxon>Eukaryota</taxon>
        <taxon>Fungi</taxon>
        <taxon>Dikarya</taxon>
        <taxon>Basidiomycota</taxon>
        <taxon>Agaricomycotina</taxon>
        <taxon>Agaricomycetes</taxon>
        <taxon>Agaricomycetidae</taxon>
        <taxon>Agaricales</taxon>
        <taxon>Marasmiineae</taxon>
        <taxon>Mycenaceae</taxon>
        <taxon>Mycena</taxon>
    </lineage>
</organism>
<dbReference type="Gene3D" id="3.80.10.10">
    <property type="entry name" value="Ribonuclease Inhibitor"/>
    <property type="match status" value="1"/>
</dbReference>
<sequence>MASESPFAVQLGTNYCPKDNEVLEIQALLVEPTLRLKNLDDEIAELQKAIDKLVEERDSLGVYVDAHKALISPARRLPLDIIQEIFVACIPKHRNCVMSASEAPVLLGRICSSWRALSLTTPRLWASLHIVEPPRGRYGSSNTLVDGKVVQRVDTMKMWLGRSGQCPLSISLQSGPDYESPPGTPTTSHSKSGEFLQGLIPFVGRWQHILFRTPSFILDEMAHLTPADMPMLESVAFYPQQNHFPLRGLNWESFGMLSGPRLTSFSTTGNNFKPESLPLRWQQLTALTIEGPTWETSMTTEATLHTLSQCSGLRSCRLIVDDRQSAPTANIEFLHPAVELPFLHTLELDFGTVVSSLLDRLSLPQLRDFAFHGRANGIASFLSACTRLECFRIASNSFTKASLLESFRALPPTMRHLTIQDITRGGMDISLVPPLDDDVLAALTPAPRISACCPLLETLTINYCTLISDAALLRFVTGRMESASGSEATLRRVDVQFNRRMVLDVMPTLQPFVDETELDVDIQYLPPVSTQFSPWQGLADAPSAWGFPAEYPVW</sequence>
<dbReference type="Proteomes" id="UP001218218">
    <property type="component" value="Unassembled WGS sequence"/>
</dbReference>
<reference evidence="2" key="1">
    <citation type="submission" date="2023-03" db="EMBL/GenBank/DDBJ databases">
        <title>Massive genome expansion in bonnet fungi (Mycena s.s.) driven by repeated elements and novel gene families across ecological guilds.</title>
        <authorList>
            <consortium name="Lawrence Berkeley National Laboratory"/>
            <person name="Harder C.B."/>
            <person name="Miyauchi S."/>
            <person name="Viragh M."/>
            <person name="Kuo A."/>
            <person name="Thoen E."/>
            <person name="Andreopoulos B."/>
            <person name="Lu D."/>
            <person name="Skrede I."/>
            <person name="Drula E."/>
            <person name="Henrissat B."/>
            <person name="Morin E."/>
            <person name="Kohler A."/>
            <person name="Barry K."/>
            <person name="LaButti K."/>
            <person name="Morin E."/>
            <person name="Salamov A."/>
            <person name="Lipzen A."/>
            <person name="Mereny Z."/>
            <person name="Hegedus B."/>
            <person name="Baldrian P."/>
            <person name="Stursova M."/>
            <person name="Weitz H."/>
            <person name="Taylor A."/>
            <person name="Grigoriev I.V."/>
            <person name="Nagy L.G."/>
            <person name="Martin F."/>
            <person name="Kauserud H."/>
        </authorList>
    </citation>
    <scope>NUCLEOTIDE SEQUENCE</scope>
    <source>
        <strain evidence="2">CBHHK002</strain>
    </source>
</reference>
<name>A0AAD7EVP1_9AGAR</name>
<dbReference type="EMBL" id="JARIHO010000010">
    <property type="protein sequence ID" value="KAJ7354477.1"/>
    <property type="molecule type" value="Genomic_DNA"/>
</dbReference>